<keyword evidence="2 6" id="KW-0732">Signal</keyword>
<dbReference type="Gene3D" id="2.40.160.20">
    <property type="match status" value="1"/>
</dbReference>
<keyword evidence="4" id="KW-0998">Cell outer membrane</keyword>
<keyword evidence="3" id="KW-0472">Membrane</keyword>
<reference evidence="8 9" key="1">
    <citation type="submission" date="2014-03" db="EMBL/GenBank/DDBJ databases">
        <title>Bradyrhizobium valentinum sp. nov., isolated from effective nodules of Lupinus mariae-josephae, a lupine endemic of basic-lime soils in Eastern Spain.</title>
        <authorList>
            <person name="Duran D."/>
            <person name="Rey L."/>
            <person name="Navarro A."/>
            <person name="Busquets A."/>
            <person name="Imperial J."/>
            <person name="Ruiz-Argueso T."/>
        </authorList>
    </citation>
    <scope>NUCLEOTIDE SEQUENCE [LARGE SCALE GENOMIC DNA]</scope>
    <source>
        <strain evidence="8 9">CCBAU 23086</strain>
    </source>
</reference>
<gene>
    <name evidence="8" type="ORF">CQ14_31995</name>
</gene>
<feature type="signal peptide" evidence="6">
    <location>
        <begin position="1"/>
        <end position="22"/>
    </location>
</feature>
<comment type="subcellular location">
    <subcellularLocation>
        <location evidence="1">Cell outer membrane</location>
    </subcellularLocation>
</comment>
<dbReference type="OrthoDB" id="8016903at2"/>
<feature type="domain" description="Outer membrane protein beta-barrel" evidence="7">
    <location>
        <begin position="26"/>
        <end position="244"/>
    </location>
</feature>
<proteinExistence type="inferred from homology"/>
<evidence type="ECO:0000313" key="9">
    <source>
        <dbReference type="Proteomes" id="UP000051660"/>
    </source>
</evidence>
<protein>
    <recommendedName>
        <fullName evidence="7">Outer membrane protein beta-barrel domain-containing protein</fullName>
    </recommendedName>
</protein>
<dbReference type="InterPro" id="IPR051692">
    <property type="entry name" value="OMP-like"/>
</dbReference>
<evidence type="ECO:0000313" key="8">
    <source>
        <dbReference type="EMBL" id="KRR23650.1"/>
    </source>
</evidence>
<evidence type="ECO:0000256" key="3">
    <source>
        <dbReference type="ARBA" id="ARBA00023136"/>
    </source>
</evidence>
<dbReference type="RefSeq" id="WP_057858956.1">
    <property type="nucleotide sequence ID" value="NZ_LLYB01000067.1"/>
</dbReference>
<dbReference type="AlphaFoldDB" id="A0A0R3MU17"/>
<comment type="caution">
    <text evidence="8">The sequence shown here is derived from an EMBL/GenBank/DDBJ whole genome shotgun (WGS) entry which is preliminary data.</text>
</comment>
<dbReference type="EMBL" id="LLYB01000067">
    <property type="protein sequence ID" value="KRR23650.1"/>
    <property type="molecule type" value="Genomic_DNA"/>
</dbReference>
<name>A0A0R3MU17_9BRAD</name>
<dbReference type="InterPro" id="IPR011250">
    <property type="entry name" value="OMP/PagP_B-barrel"/>
</dbReference>
<dbReference type="PANTHER" id="PTHR34001:SF3">
    <property type="entry name" value="BLL7405 PROTEIN"/>
    <property type="match status" value="1"/>
</dbReference>
<evidence type="ECO:0000256" key="4">
    <source>
        <dbReference type="ARBA" id="ARBA00023237"/>
    </source>
</evidence>
<dbReference type="PANTHER" id="PTHR34001">
    <property type="entry name" value="BLL7405 PROTEIN"/>
    <property type="match status" value="1"/>
</dbReference>
<dbReference type="InterPro" id="IPR027385">
    <property type="entry name" value="Beta-barrel_OMP"/>
</dbReference>
<evidence type="ECO:0000256" key="5">
    <source>
        <dbReference type="ARBA" id="ARBA00038306"/>
    </source>
</evidence>
<dbReference type="GO" id="GO:0009279">
    <property type="term" value="C:cell outer membrane"/>
    <property type="evidence" value="ECO:0007669"/>
    <property type="project" value="UniProtKB-SubCell"/>
</dbReference>
<organism evidence="8 9">
    <name type="scientific">Bradyrhizobium lablabi</name>
    <dbReference type="NCBI Taxonomy" id="722472"/>
    <lineage>
        <taxon>Bacteria</taxon>
        <taxon>Pseudomonadati</taxon>
        <taxon>Pseudomonadota</taxon>
        <taxon>Alphaproteobacteria</taxon>
        <taxon>Hyphomicrobiales</taxon>
        <taxon>Nitrobacteraceae</taxon>
        <taxon>Bradyrhizobium</taxon>
    </lineage>
</organism>
<accession>A0A0R3MU17</accession>
<evidence type="ECO:0000256" key="2">
    <source>
        <dbReference type="ARBA" id="ARBA00022729"/>
    </source>
</evidence>
<evidence type="ECO:0000256" key="1">
    <source>
        <dbReference type="ARBA" id="ARBA00004442"/>
    </source>
</evidence>
<dbReference type="SUPFAM" id="SSF56925">
    <property type="entry name" value="OMPA-like"/>
    <property type="match status" value="1"/>
</dbReference>
<dbReference type="Proteomes" id="UP000051660">
    <property type="component" value="Unassembled WGS sequence"/>
</dbReference>
<evidence type="ECO:0000259" key="7">
    <source>
        <dbReference type="Pfam" id="PF13505"/>
    </source>
</evidence>
<comment type="similarity">
    <text evidence="5">Belongs to the Omp25/RopB family.</text>
</comment>
<feature type="chain" id="PRO_5006444500" description="Outer membrane protein beta-barrel domain-containing protein" evidence="6">
    <location>
        <begin position="23"/>
        <end position="255"/>
    </location>
</feature>
<evidence type="ECO:0000256" key="6">
    <source>
        <dbReference type="SAM" id="SignalP"/>
    </source>
</evidence>
<sequence length="255" mass="27254">MRKLLLSTAGLLALCLGTPASAADMAVKAPPPAPLPVIYNWSGFYIGANGGWAQSRNCWDFVNDGVFVLGTFTEGCNSRSGGVAGGQIGYRWQASQWVFGVEAQGDWADLSHTRVSLFDPTLSLRTKTDGIGLFTGQIGYAWNAALLYVKGGAAVTSNRFSILDNLNFGAELASASSTRWGGVVGVGFEYGFAPNWSVGVEYDHLFMGDANNTFNFVAPLAGVVLNNRVSQDVDMVTLRFNYRFGGYGAPVAARY</sequence>
<dbReference type="Pfam" id="PF13505">
    <property type="entry name" value="OMP_b-brl"/>
    <property type="match status" value="1"/>
</dbReference>